<feature type="transmembrane region" description="Helical" evidence="1">
    <location>
        <begin position="69"/>
        <end position="91"/>
    </location>
</feature>
<keyword evidence="1" id="KW-0472">Membrane</keyword>
<dbReference type="OMA" id="MMIAIKE"/>
<evidence type="ECO:0000313" key="2">
    <source>
        <dbReference type="EMBL" id="KAH9317213.1"/>
    </source>
</evidence>
<comment type="caution">
    <text evidence="2">The sequence shown here is derived from an EMBL/GenBank/DDBJ whole genome shotgun (WGS) entry which is preliminary data.</text>
</comment>
<feature type="transmembrane region" description="Helical" evidence="1">
    <location>
        <begin position="30"/>
        <end position="57"/>
    </location>
</feature>
<feature type="non-terminal residue" evidence="2">
    <location>
        <position position="102"/>
    </location>
</feature>
<dbReference type="AlphaFoldDB" id="A0AA38G9C0"/>
<keyword evidence="1" id="KW-0812">Transmembrane</keyword>
<gene>
    <name evidence="2" type="ORF">KI387_018982</name>
</gene>
<evidence type="ECO:0000313" key="3">
    <source>
        <dbReference type="Proteomes" id="UP000824469"/>
    </source>
</evidence>
<evidence type="ECO:0000256" key="1">
    <source>
        <dbReference type="SAM" id="Phobius"/>
    </source>
</evidence>
<accession>A0AA38G9C0</accession>
<keyword evidence="1" id="KW-1133">Transmembrane helix</keyword>
<dbReference type="Proteomes" id="UP000824469">
    <property type="component" value="Unassembled WGS sequence"/>
</dbReference>
<name>A0AA38G9C0_TAXCH</name>
<keyword evidence="3" id="KW-1185">Reference proteome</keyword>
<proteinExistence type="predicted"/>
<dbReference type="EMBL" id="JAHRHJ020000004">
    <property type="protein sequence ID" value="KAH9317213.1"/>
    <property type="molecule type" value="Genomic_DNA"/>
</dbReference>
<organism evidence="2 3">
    <name type="scientific">Taxus chinensis</name>
    <name type="common">Chinese yew</name>
    <name type="synonym">Taxus wallichiana var. chinensis</name>
    <dbReference type="NCBI Taxonomy" id="29808"/>
    <lineage>
        <taxon>Eukaryota</taxon>
        <taxon>Viridiplantae</taxon>
        <taxon>Streptophyta</taxon>
        <taxon>Embryophyta</taxon>
        <taxon>Tracheophyta</taxon>
        <taxon>Spermatophyta</taxon>
        <taxon>Pinopsida</taxon>
        <taxon>Pinidae</taxon>
        <taxon>Conifers II</taxon>
        <taxon>Cupressales</taxon>
        <taxon>Taxaceae</taxon>
        <taxon>Taxus</taxon>
    </lineage>
</organism>
<sequence>VAVVVQSASNVVNVAILRENALMEMGVEEVIGIAAGVIVIVVVVVVTAGMVQIALGIDMEGVVEMEGVVVLQVMIVMAAIVLVRMTGLVVVDPDLMMIAIKE</sequence>
<protein>
    <submittedName>
        <fullName evidence="2">Uncharacterized protein</fullName>
    </submittedName>
</protein>
<reference evidence="2 3" key="1">
    <citation type="journal article" date="2021" name="Nat. Plants">
        <title>The Taxus genome provides insights into paclitaxel biosynthesis.</title>
        <authorList>
            <person name="Xiong X."/>
            <person name="Gou J."/>
            <person name="Liao Q."/>
            <person name="Li Y."/>
            <person name="Zhou Q."/>
            <person name="Bi G."/>
            <person name="Li C."/>
            <person name="Du R."/>
            <person name="Wang X."/>
            <person name="Sun T."/>
            <person name="Guo L."/>
            <person name="Liang H."/>
            <person name="Lu P."/>
            <person name="Wu Y."/>
            <person name="Zhang Z."/>
            <person name="Ro D.K."/>
            <person name="Shang Y."/>
            <person name="Huang S."/>
            <person name="Yan J."/>
        </authorList>
    </citation>
    <scope>NUCLEOTIDE SEQUENCE [LARGE SCALE GENOMIC DNA]</scope>
    <source>
        <strain evidence="2">Ta-2019</strain>
    </source>
</reference>
<feature type="non-terminal residue" evidence="2">
    <location>
        <position position="1"/>
    </location>
</feature>